<evidence type="ECO:0000313" key="2">
    <source>
        <dbReference type="Proteomes" id="UP000712600"/>
    </source>
</evidence>
<dbReference type="EMBL" id="QGKX02000996">
    <property type="protein sequence ID" value="KAF3559177.1"/>
    <property type="molecule type" value="Genomic_DNA"/>
</dbReference>
<organism evidence="1 2">
    <name type="scientific">Brassica cretica</name>
    <name type="common">Mustard</name>
    <dbReference type="NCBI Taxonomy" id="69181"/>
    <lineage>
        <taxon>Eukaryota</taxon>
        <taxon>Viridiplantae</taxon>
        <taxon>Streptophyta</taxon>
        <taxon>Embryophyta</taxon>
        <taxon>Tracheophyta</taxon>
        <taxon>Spermatophyta</taxon>
        <taxon>Magnoliopsida</taxon>
        <taxon>eudicotyledons</taxon>
        <taxon>Gunneridae</taxon>
        <taxon>Pentapetalae</taxon>
        <taxon>rosids</taxon>
        <taxon>malvids</taxon>
        <taxon>Brassicales</taxon>
        <taxon>Brassicaceae</taxon>
        <taxon>Brassiceae</taxon>
        <taxon>Brassica</taxon>
    </lineage>
</organism>
<dbReference type="AlphaFoldDB" id="A0A8S9R4K5"/>
<dbReference type="Proteomes" id="UP000712600">
    <property type="component" value="Unassembled WGS sequence"/>
</dbReference>
<reference evidence="1" key="1">
    <citation type="submission" date="2019-12" db="EMBL/GenBank/DDBJ databases">
        <title>Genome sequencing and annotation of Brassica cretica.</title>
        <authorList>
            <person name="Studholme D.J."/>
            <person name="Sarris P."/>
        </authorList>
    </citation>
    <scope>NUCLEOTIDE SEQUENCE</scope>
    <source>
        <strain evidence="1">PFS-109/04</strain>
        <tissue evidence="1">Leaf</tissue>
    </source>
</reference>
<name>A0A8S9R4K5_BRACR</name>
<evidence type="ECO:0000313" key="1">
    <source>
        <dbReference type="EMBL" id="KAF3559177.1"/>
    </source>
</evidence>
<protein>
    <submittedName>
        <fullName evidence="1">Uncharacterized protein</fullName>
    </submittedName>
</protein>
<proteinExistence type="predicted"/>
<comment type="caution">
    <text evidence="1">The sequence shown here is derived from an EMBL/GenBank/DDBJ whole genome shotgun (WGS) entry which is preliminary data.</text>
</comment>
<sequence>MVFTRPLVFSLKLFNFRSGRSASDQWRLMSVAQTLLLSAAVRSLKRWSSSSNTCPGDSSETGFVRGSKDVCDGEAAAELGGGWFESRLLHWKPALRGRGTPPGKALTMKISRGWIYGRFRTHRSV</sequence>
<accession>A0A8S9R4K5</accession>
<gene>
    <name evidence="1" type="ORF">F2Q69_00012053</name>
</gene>